<dbReference type="Proteomes" id="UP001600165">
    <property type="component" value="Unassembled WGS sequence"/>
</dbReference>
<organism evidence="7 8">
    <name type="scientific">Almyronema epifaneia S1</name>
    <dbReference type="NCBI Taxonomy" id="2991925"/>
    <lineage>
        <taxon>Bacteria</taxon>
        <taxon>Bacillati</taxon>
        <taxon>Cyanobacteriota</taxon>
        <taxon>Cyanophyceae</taxon>
        <taxon>Nodosilineales</taxon>
        <taxon>Nodosilineaceae</taxon>
        <taxon>Almyronema</taxon>
        <taxon>Almyronema epifaneia</taxon>
    </lineage>
</organism>
<dbReference type="RefSeq" id="WP_377965728.1">
    <property type="nucleotide sequence ID" value="NZ_JBHZOL010000082.1"/>
</dbReference>
<dbReference type="Pfam" id="PF01594">
    <property type="entry name" value="AI-2E_transport"/>
    <property type="match status" value="1"/>
</dbReference>
<feature type="transmembrane region" description="Helical" evidence="6">
    <location>
        <begin position="141"/>
        <end position="164"/>
    </location>
</feature>
<evidence type="ECO:0000256" key="6">
    <source>
        <dbReference type="SAM" id="Phobius"/>
    </source>
</evidence>
<dbReference type="EMBL" id="JBHZOL010000082">
    <property type="protein sequence ID" value="MFE4107221.1"/>
    <property type="molecule type" value="Genomic_DNA"/>
</dbReference>
<feature type="transmembrane region" description="Helical" evidence="6">
    <location>
        <begin position="26"/>
        <end position="43"/>
    </location>
</feature>
<evidence type="ECO:0000256" key="4">
    <source>
        <dbReference type="ARBA" id="ARBA00022989"/>
    </source>
</evidence>
<dbReference type="PANTHER" id="PTHR21716:SF62">
    <property type="entry name" value="TRANSPORT PROTEIN YDBI-RELATED"/>
    <property type="match status" value="1"/>
</dbReference>
<evidence type="ECO:0000256" key="1">
    <source>
        <dbReference type="ARBA" id="ARBA00004141"/>
    </source>
</evidence>
<evidence type="ECO:0000256" key="3">
    <source>
        <dbReference type="ARBA" id="ARBA00022692"/>
    </source>
</evidence>
<evidence type="ECO:0000256" key="2">
    <source>
        <dbReference type="ARBA" id="ARBA00009773"/>
    </source>
</evidence>
<keyword evidence="8" id="KW-1185">Reference proteome</keyword>
<accession>A0ABW6IGA8</accession>
<comment type="similarity">
    <text evidence="2">Belongs to the autoinducer-2 exporter (AI-2E) (TC 2.A.86) family.</text>
</comment>
<feature type="transmembrane region" description="Helical" evidence="6">
    <location>
        <begin position="185"/>
        <end position="210"/>
    </location>
</feature>
<keyword evidence="3 6" id="KW-0812">Transmembrane</keyword>
<reference evidence="7 8" key="1">
    <citation type="submission" date="2024-10" db="EMBL/GenBank/DDBJ databases">
        <authorList>
            <person name="Ratan Roy A."/>
            <person name="Morales Sandoval P.H."/>
            <person name="De Los Santos Villalobos S."/>
            <person name="Chakraborty S."/>
            <person name="Mukherjee J."/>
        </authorList>
    </citation>
    <scope>NUCLEOTIDE SEQUENCE [LARGE SCALE GENOMIC DNA]</scope>
    <source>
        <strain evidence="7 8">S1</strain>
    </source>
</reference>
<proteinExistence type="inferred from homology"/>
<keyword evidence="4 6" id="KW-1133">Transmembrane helix</keyword>
<dbReference type="InterPro" id="IPR002549">
    <property type="entry name" value="AI-2E-like"/>
</dbReference>
<sequence length="339" mass="37874">MKLKDWIALVALVLSLYILWRIRQVLLLTFFAVIIATVLNQLVYRLERVTYRRSIAVLIAVASCLIVLSILIGGIGPPFVDQLQSLIQLFPSIIERIQTWFNSLESIIPGVLTRNLQDFNSFLQQLQSFDLRMLFGRVYTFFSNTLSIILNLLLITVVSIMLLADPTPYQKVFVRLFPSSFRPKVYDILAECETAIVGWFLGIVFNMSIIATLSGIGLLILGVKLALANALLAGLLAFIPNVGPVLSVIPPTAIALLDAPWKAIAVIILYILVQQVESNVLTPLVMEKQVSLLPALTLLSQIAFTIFFGFLGLILALPLAIVSKIWIEEVWVKRFLDQH</sequence>
<gene>
    <name evidence="7" type="ORF">ACFVKH_13075</name>
</gene>
<evidence type="ECO:0000313" key="7">
    <source>
        <dbReference type="EMBL" id="MFE4107221.1"/>
    </source>
</evidence>
<evidence type="ECO:0000256" key="5">
    <source>
        <dbReference type="ARBA" id="ARBA00023136"/>
    </source>
</evidence>
<dbReference type="PANTHER" id="PTHR21716">
    <property type="entry name" value="TRANSMEMBRANE PROTEIN"/>
    <property type="match status" value="1"/>
</dbReference>
<comment type="caution">
    <text evidence="7">The sequence shown here is derived from an EMBL/GenBank/DDBJ whole genome shotgun (WGS) entry which is preliminary data.</text>
</comment>
<comment type="subcellular location">
    <subcellularLocation>
        <location evidence="1">Membrane</location>
        <topology evidence="1">Multi-pass membrane protein</topology>
    </subcellularLocation>
</comment>
<keyword evidence="5 6" id="KW-0472">Membrane</keyword>
<evidence type="ECO:0000313" key="8">
    <source>
        <dbReference type="Proteomes" id="UP001600165"/>
    </source>
</evidence>
<feature type="transmembrane region" description="Helical" evidence="6">
    <location>
        <begin position="55"/>
        <end position="76"/>
    </location>
</feature>
<protein>
    <submittedName>
        <fullName evidence="7">AI-2E family transporter</fullName>
    </submittedName>
</protein>
<feature type="transmembrane region" description="Helical" evidence="6">
    <location>
        <begin position="293"/>
        <end position="317"/>
    </location>
</feature>
<name>A0ABW6IGA8_9CYAN</name>